<dbReference type="EMBL" id="FCOE02000024">
    <property type="protein sequence ID" value="SAK84558.1"/>
    <property type="molecule type" value="Genomic_DNA"/>
</dbReference>
<dbReference type="Proteomes" id="UP000054911">
    <property type="component" value="Unassembled WGS sequence"/>
</dbReference>
<evidence type="ECO:0000256" key="9">
    <source>
        <dbReference type="RuleBase" id="RU003820"/>
    </source>
</evidence>
<protein>
    <recommendedName>
        <fullName evidence="9">Rubredoxin</fullName>
    </recommendedName>
</protein>
<dbReference type="PROSITE" id="PS50903">
    <property type="entry name" value="RUBREDOXIN_LIKE"/>
    <property type="match status" value="1"/>
</dbReference>
<sequence length="56" mass="6269">MKIWECVICGFRYEESQGLPEAGIAAGTRWEDVPDDWLCPDCGTGKQDFDMQVVTA</sequence>
<dbReference type="OrthoDB" id="9800607at2"/>
<reference evidence="11" key="1">
    <citation type="submission" date="2016-01" db="EMBL/GenBank/DDBJ databases">
        <authorList>
            <person name="Peeters C."/>
        </authorList>
    </citation>
    <scope>NUCLEOTIDE SEQUENCE [LARGE SCALE GENOMIC DNA]</scope>
    <source>
        <strain evidence="11">LMG 29323</strain>
    </source>
</reference>
<dbReference type="InterPro" id="IPR018527">
    <property type="entry name" value="Rubredoxin_Fe_BS"/>
</dbReference>
<keyword evidence="6 9" id="KW-0479">Metal-binding</keyword>
<gene>
    <name evidence="11" type="ORF">AWB80_05657</name>
</gene>
<evidence type="ECO:0000313" key="11">
    <source>
        <dbReference type="EMBL" id="SAK84558.1"/>
    </source>
</evidence>
<dbReference type="FunFam" id="2.20.28.10:FF:000001">
    <property type="entry name" value="Rubredoxin"/>
    <property type="match status" value="1"/>
</dbReference>
<dbReference type="RefSeq" id="WP_061178001.1">
    <property type="nucleotide sequence ID" value="NZ_FCOE02000024.1"/>
</dbReference>
<dbReference type="InterPro" id="IPR024935">
    <property type="entry name" value="Rubredoxin_dom"/>
</dbReference>
<evidence type="ECO:0000256" key="3">
    <source>
        <dbReference type="ARBA" id="ARBA00004933"/>
    </source>
</evidence>
<dbReference type="PANTHER" id="PTHR47627:SF1">
    <property type="entry name" value="RUBREDOXIN-1-RELATED"/>
    <property type="match status" value="1"/>
</dbReference>
<dbReference type="Pfam" id="PF00301">
    <property type="entry name" value="Rubredoxin"/>
    <property type="match status" value="1"/>
</dbReference>
<dbReference type="PRINTS" id="PR00163">
    <property type="entry name" value="RUBREDOXIN"/>
</dbReference>
<evidence type="ECO:0000256" key="1">
    <source>
        <dbReference type="ARBA" id="ARBA00001965"/>
    </source>
</evidence>
<comment type="cofactor">
    <cofactor evidence="1 9">
        <name>Fe(3+)</name>
        <dbReference type="ChEBI" id="CHEBI:29034"/>
    </cofactor>
</comment>
<keyword evidence="8 9" id="KW-0408">Iron</keyword>
<evidence type="ECO:0000256" key="2">
    <source>
        <dbReference type="ARBA" id="ARBA00002792"/>
    </source>
</evidence>
<organism evidence="11 12">
    <name type="scientific">Caballeronia pedi</name>
    <dbReference type="NCBI Taxonomy" id="1777141"/>
    <lineage>
        <taxon>Bacteria</taxon>
        <taxon>Pseudomonadati</taxon>
        <taxon>Pseudomonadota</taxon>
        <taxon>Betaproteobacteria</taxon>
        <taxon>Burkholderiales</taxon>
        <taxon>Burkholderiaceae</taxon>
        <taxon>Caballeronia</taxon>
    </lineage>
</organism>
<feature type="domain" description="Rubredoxin-like" evidence="10">
    <location>
        <begin position="1"/>
        <end position="52"/>
    </location>
</feature>
<comment type="pathway">
    <text evidence="3">Hydrocarbon metabolism; alkane degradation.</text>
</comment>
<evidence type="ECO:0000256" key="8">
    <source>
        <dbReference type="ARBA" id="ARBA00023004"/>
    </source>
</evidence>
<evidence type="ECO:0000256" key="4">
    <source>
        <dbReference type="ARBA" id="ARBA00005337"/>
    </source>
</evidence>
<comment type="similarity">
    <text evidence="4 9">Belongs to the rubredoxin family.</text>
</comment>
<dbReference type="AlphaFoldDB" id="A0A158CQF9"/>
<dbReference type="PROSITE" id="PS00202">
    <property type="entry name" value="RUBREDOXIN"/>
    <property type="match status" value="1"/>
</dbReference>
<dbReference type="CDD" id="cd00730">
    <property type="entry name" value="rubredoxin"/>
    <property type="match status" value="1"/>
</dbReference>
<keyword evidence="7 9" id="KW-0249">Electron transport</keyword>
<dbReference type="SUPFAM" id="SSF57802">
    <property type="entry name" value="Rubredoxin-like"/>
    <property type="match status" value="1"/>
</dbReference>
<dbReference type="InterPro" id="IPR050526">
    <property type="entry name" value="Rubredoxin_ET"/>
</dbReference>
<dbReference type="PANTHER" id="PTHR47627">
    <property type="entry name" value="RUBREDOXIN"/>
    <property type="match status" value="1"/>
</dbReference>
<dbReference type="InterPro" id="IPR024934">
    <property type="entry name" value="Rubredoxin-like_dom"/>
</dbReference>
<comment type="caution">
    <text evidence="11">The sequence shown here is derived from an EMBL/GenBank/DDBJ whole genome shotgun (WGS) entry which is preliminary data.</text>
</comment>
<name>A0A158CQF9_9BURK</name>
<accession>A0A158CQF9</accession>
<dbReference type="GO" id="GO:0043448">
    <property type="term" value="P:alkane catabolic process"/>
    <property type="evidence" value="ECO:0007669"/>
    <property type="project" value="TreeGrafter"/>
</dbReference>
<evidence type="ECO:0000256" key="5">
    <source>
        <dbReference type="ARBA" id="ARBA00022448"/>
    </source>
</evidence>
<keyword evidence="12" id="KW-1185">Reference proteome</keyword>
<evidence type="ECO:0000259" key="10">
    <source>
        <dbReference type="PROSITE" id="PS50903"/>
    </source>
</evidence>
<evidence type="ECO:0000256" key="7">
    <source>
        <dbReference type="ARBA" id="ARBA00022982"/>
    </source>
</evidence>
<proteinExistence type="inferred from homology"/>
<dbReference type="Gene3D" id="2.20.28.10">
    <property type="match status" value="1"/>
</dbReference>
<dbReference type="STRING" id="1777141.AWB80_05657"/>
<keyword evidence="5" id="KW-0813">Transport</keyword>
<dbReference type="GO" id="GO:0005506">
    <property type="term" value="F:iron ion binding"/>
    <property type="evidence" value="ECO:0007669"/>
    <property type="project" value="UniProtKB-UniRule"/>
</dbReference>
<evidence type="ECO:0000256" key="6">
    <source>
        <dbReference type="ARBA" id="ARBA00022723"/>
    </source>
</evidence>
<comment type="function">
    <text evidence="2">Involved in the hydrocarbon hydroxylating system, which transfers electrons from NADH to rubredoxin reductase and then through rubredoxin to alkane 1 monooxygenase.</text>
</comment>
<evidence type="ECO:0000313" key="12">
    <source>
        <dbReference type="Proteomes" id="UP000054911"/>
    </source>
</evidence>
<dbReference type="GO" id="GO:0009055">
    <property type="term" value="F:electron transfer activity"/>
    <property type="evidence" value="ECO:0007669"/>
    <property type="project" value="TreeGrafter"/>
</dbReference>